<evidence type="ECO:0000256" key="3">
    <source>
        <dbReference type="SAM" id="MobiDB-lite"/>
    </source>
</evidence>
<feature type="compositionally biased region" description="Basic and acidic residues" evidence="3">
    <location>
        <begin position="551"/>
        <end position="562"/>
    </location>
</feature>
<dbReference type="Pfam" id="PF01734">
    <property type="entry name" value="Patatin"/>
    <property type="match status" value="1"/>
</dbReference>
<evidence type="ECO:0000256" key="2">
    <source>
        <dbReference type="PROSITE-ProRule" id="PRU01161"/>
    </source>
</evidence>
<dbReference type="PROSITE" id="PS51635">
    <property type="entry name" value="PNPLA"/>
    <property type="match status" value="1"/>
</dbReference>
<dbReference type="Proteomes" id="UP000825008">
    <property type="component" value="Chromosome"/>
</dbReference>
<dbReference type="GO" id="GO:0016042">
    <property type="term" value="P:lipid catabolic process"/>
    <property type="evidence" value="ECO:0007669"/>
    <property type="project" value="UniProtKB-UniRule"/>
</dbReference>
<evidence type="ECO:0000256" key="1">
    <source>
        <dbReference type="ARBA" id="ARBA00023098"/>
    </source>
</evidence>
<sequence length="562" mass="61256">MQLPPSQQWSAMPDPTDPIGIPETSGDPAVTDEVVDVADTGDTVLLLQKMENRLIRHTLRRPDVLSAEQLRRLRYLLNFARLDDFEPGAAGPGGARGRGDVSVGAELAGWRAKVADALRGPLRVERDPVMALVAARDTLGTLAPEQDEQRRLLAERHGNDFSLAELDAEVGHKKLVAVLGGGGGAGFVYIGGMEALLESGAVPDYLIGSSFGSILSSVVSRTLPVPIDEYVQWAKTVSFRAILGPERLRRRHGLTGVFALNFDLFADAMFRREDGAPMKMSDLEIPFDAVVAGVRRQPFAALPARYRNQSLAGLQLRSFPYLSIGLGPQVATRMWQTAAFIDPRVVTPIVIGGDNPDRDVNVVDAASFSSAIPGVLHHEPKDPAMEPMFDALLADNDVGALVDGGAASNVPLELAWKRVRAGRLGTRNACYLAFDCFHPQWDPKHLWLVPITQAIQLQMVRNAPYADHLVRFSPTLSPVNLAPSAATIDRACHWGRKSVEHAIPVVSALLQPVWWEGTEPSVVTPKAPAQPEHPHAASMDEVMASARAPRSRWERWRRQNPA</sequence>
<gene>
    <name evidence="5" type="ORF">K3U94_10565</name>
</gene>
<accession>A0A9X7ZH01</accession>
<keyword evidence="2" id="KW-0378">Hydrolase</keyword>
<evidence type="ECO:0000313" key="5">
    <source>
        <dbReference type="EMBL" id="QZA09619.1"/>
    </source>
</evidence>
<proteinExistence type="predicted"/>
<evidence type="ECO:0000259" key="4">
    <source>
        <dbReference type="PROSITE" id="PS51635"/>
    </source>
</evidence>
<feature type="active site" description="Nucleophile" evidence="2">
    <location>
        <position position="210"/>
    </location>
</feature>
<keyword evidence="2" id="KW-0442">Lipid degradation</keyword>
<evidence type="ECO:0000313" key="6">
    <source>
        <dbReference type="Proteomes" id="UP000825008"/>
    </source>
</evidence>
<feature type="region of interest" description="Disordered" evidence="3">
    <location>
        <begin position="522"/>
        <end position="562"/>
    </location>
</feature>
<dbReference type="SUPFAM" id="SSF52151">
    <property type="entry name" value="FabD/lysophospholipase-like"/>
    <property type="match status" value="1"/>
</dbReference>
<feature type="active site" description="Proton acceptor" evidence="2">
    <location>
        <position position="403"/>
    </location>
</feature>
<feature type="compositionally biased region" description="Polar residues" evidence="3">
    <location>
        <begin position="1"/>
        <end position="10"/>
    </location>
</feature>
<feature type="short sequence motif" description="DGA/G" evidence="2">
    <location>
        <begin position="403"/>
        <end position="405"/>
    </location>
</feature>
<dbReference type="Gene3D" id="3.40.1090.10">
    <property type="entry name" value="Cytosolic phospholipase A2 catalytic domain"/>
    <property type="match status" value="1"/>
</dbReference>
<feature type="short sequence motif" description="GXSXG" evidence="2">
    <location>
        <begin position="208"/>
        <end position="212"/>
    </location>
</feature>
<feature type="domain" description="PNPLA" evidence="4">
    <location>
        <begin position="177"/>
        <end position="416"/>
    </location>
</feature>
<dbReference type="InterPro" id="IPR016035">
    <property type="entry name" value="Acyl_Trfase/lysoPLipase"/>
</dbReference>
<feature type="region of interest" description="Disordered" evidence="3">
    <location>
        <begin position="1"/>
        <end position="29"/>
    </location>
</feature>
<keyword evidence="1 2" id="KW-0443">Lipid metabolism</keyword>
<dbReference type="EMBL" id="CP080997">
    <property type="protein sequence ID" value="QZA09619.1"/>
    <property type="molecule type" value="Genomic_DNA"/>
</dbReference>
<dbReference type="GO" id="GO:0016787">
    <property type="term" value="F:hydrolase activity"/>
    <property type="evidence" value="ECO:0007669"/>
    <property type="project" value="UniProtKB-UniRule"/>
</dbReference>
<reference evidence="5" key="1">
    <citation type="submission" date="2021-08" db="EMBL/GenBank/DDBJ databases">
        <title>Whole genome sequencing of non-tuberculosis mycobacteria type-strains.</title>
        <authorList>
            <person name="Igarashi Y."/>
            <person name="Osugi A."/>
            <person name="Mitarai S."/>
        </authorList>
    </citation>
    <scope>NUCLEOTIDE SEQUENCE</scope>
    <source>
        <strain evidence="5">JCM 30995</strain>
    </source>
</reference>
<dbReference type="InterPro" id="IPR002641">
    <property type="entry name" value="PNPLA_dom"/>
</dbReference>
<name>A0A9X7ZH01_9MYCO</name>
<organism evidence="5 6">
    <name type="scientific">Mycolicibacter heraklionensis</name>
    <dbReference type="NCBI Taxonomy" id="512402"/>
    <lineage>
        <taxon>Bacteria</taxon>
        <taxon>Bacillati</taxon>
        <taxon>Actinomycetota</taxon>
        <taxon>Actinomycetes</taxon>
        <taxon>Mycobacteriales</taxon>
        <taxon>Mycobacteriaceae</taxon>
        <taxon>Mycolicibacter</taxon>
    </lineage>
</organism>
<feature type="short sequence motif" description="GXGXXG" evidence="2">
    <location>
        <begin position="181"/>
        <end position="186"/>
    </location>
</feature>
<protein>
    <submittedName>
        <fullName evidence="5">Patatin-like phospholipase family protein</fullName>
    </submittedName>
</protein>
<dbReference type="KEGG" id="mher:K3U94_10565"/>
<dbReference type="AlphaFoldDB" id="A0A9X7ZH01"/>